<evidence type="ECO:0000313" key="9">
    <source>
        <dbReference type="Proteomes" id="UP000567246"/>
    </source>
</evidence>
<gene>
    <name evidence="8" type="ORF">HDA33_002423</name>
</gene>
<feature type="compositionally biased region" description="Basic and acidic residues" evidence="5">
    <location>
        <begin position="421"/>
        <end position="440"/>
    </location>
</feature>
<comment type="subcellular location">
    <subcellularLocation>
        <location evidence="1">Membrane</location>
    </subcellularLocation>
</comment>
<dbReference type="Gene3D" id="1.10.287.1260">
    <property type="match status" value="1"/>
</dbReference>
<dbReference type="Pfam" id="PF00924">
    <property type="entry name" value="MS_channel_2nd"/>
    <property type="match status" value="1"/>
</dbReference>
<proteinExistence type="predicted"/>
<evidence type="ECO:0000256" key="6">
    <source>
        <dbReference type="SAM" id="Phobius"/>
    </source>
</evidence>
<dbReference type="InterPro" id="IPR010920">
    <property type="entry name" value="LSM_dom_sf"/>
</dbReference>
<dbReference type="SUPFAM" id="SSF50182">
    <property type="entry name" value="Sm-like ribonucleoproteins"/>
    <property type="match status" value="1"/>
</dbReference>
<feature type="transmembrane region" description="Helical" evidence="6">
    <location>
        <begin position="50"/>
        <end position="71"/>
    </location>
</feature>
<feature type="compositionally biased region" description="Basic and acidic residues" evidence="5">
    <location>
        <begin position="515"/>
        <end position="525"/>
    </location>
</feature>
<evidence type="ECO:0000256" key="3">
    <source>
        <dbReference type="ARBA" id="ARBA00022989"/>
    </source>
</evidence>
<dbReference type="GO" id="GO:0055085">
    <property type="term" value="P:transmembrane transport"/>
    <property type="evidence" value="ECO:0007669"/>
    <property type="project" value="InterPro"/>
</dbReference>
<comment type="caution">
    <text evidence="8">The sequence shown here is derived from an EMBL/GenBank/DDBJ whole genome shotgun (WGS) entry which is preliminary data.</text>
</comment>
<evidence type="ECO:0000259" key="7">
    <source>
        <dbReference type="Pfam" id="PF00924"/>
    </source>
</evidence>
<feature type="compositionally biased region" description="Low complexity" evidence="5">
    <location>
        <begin position="485"/>
        <end position="496"/>
    </location>
</feature>
<evidence type="ECO:0000256" key="5">
    <source>
        <dbReference type="SAM" id="MobiDB-lite"/>
    </source>
</evidence>
<dbReference type="AlphaFoldDB" id="A0A7W9JLG6"/>
<reference evidence="8 9" key="1">
    <citation type="submission" date="2020-08" db="EMBL/GenBank/DDBJ databases">
        <title>Sequencing the genomes of 1000 actinobacteria strains.</title>
        <authorList>
            <person name="Klenk H.-P."/>
        </authorList>
    </citation>
    <scope>NUCLEOTIDE SEQUENCE [LARGE SCALE GENOMIC DNA]</scope>
    <source>
        <strain evidence="8 9">DSM 17945</strain>
    </source>
</reference>
<feature type="transmembrane region" description="Helical" evidence="6">
    <location>
        <begin position="171"/>
        <end position="192"/>
    </location>
</feature>
<name>A0A7W9JLG6_9MICC</name>
<dbReference type="Proteomes" id="UP000567246">
    <property type="component" value="Unassembled WGS sequence"/>
</dbReference>
<dbReference type="PANTHER" id="PTHR30566:SF25">
    <property type="entry name" value="INNER MEMBRANE PROTEIN"/>
    <property type="match status" value="1"/>
</dbReference>
<evidence type="ECO:0000256" key="4">
    <source>
        <dbReference type="ARBA" id="ARBA00023136"/>
    </source>
</evidence>
<keyword evidence="4 6" id="KW-0472">Membrane</keyword>
<protein>
    <recommendedName>
        <fullName evidence="7">Mechanosensitive ion channel MscS domain-containing protein</fullName>
    </recommendedName>
</protein>
<feature type="transmembrane region" description="Helical" evidence="6">
    <location>
        <begin position="122"/>
        <end position="141"/>
    </location>
</feature>
<evidence type="ECO:0000256" key="1">
    <source>
        <dbReference type="ARBA" id="ARBA00004370"/>
    </source>
</evidence>
<organism evidence="8 9">
    <name type="scientific">Micrococcus endophyticus</name>
    <dbReference type="NCBI Taxonomy" id="455343"/>
    <lineage>
        <taxon>Bacteria</taxon>
        <taxon>Bacillati</taxon>
        <taxon>Actinomycetota</taxon>
        <taxon>Actinomycetes</taxon>
        <taxon>Micrococcales</taxon>
        <taxon>Micrococcaceae</taxon>
        <taxon>Micrococcus</taxon>
    </lineage>
</organism>
<keyword evidence="3 6" id="KW-1133">Transmembrane helix</keyword>
<evidence type="ECO:0000256" key="2">
    <source>
        <dbReference type="ARBA" id="ARBA00022692"/>
    </source>
</evidence>
<dbReference type="InterPro" id="IPR023408">
    <property type="entry name" value="MscS_beta-dom_sf"/>
</dbReference>
<evidence type="ECO:0000313" key="8">
    <source>
        <dbReference type="EMBL" id="MBB5849859.1"/>
    </source>
</evidence>
<feature type="region of interest" description="Disordered" evidence="5">
    <location>
        <begin position="388"/>
        <end position="525"/>
    </location>
</feature>
<feature type="transmembrane region" description="Helical" evidence="6">
    <location>
        <begin position="91"/>
        <end position="110"/>
    </location>
</feature>
<dbReference type="PANTHER" id="PTHR30566">
    <property type="entry name" value="YNAI-RELATED MECHANOSENSITIVE ION CHANNEL"/>
    <property type="match status" value="1"/>
</dbReference>
<accession>A0A7W9JLG6</accession>
<keyword evidence="9" id="KW-1185">Reference proteome</keyword>
<feature type="domain" description="Mechanosensitive ion channel MscS" evidence="7">
    <location>
        <begin position="220"/>
        <end position="286"/>
    </location>
</feature>
<keyword evidence="2 6" id="KW-0812">Transmembrane</keyword>
<dbReference type="EMBL" id="JACHMW010000001">
    <property type="protein sequence ID" value="MBB5849859.1"/>
    <property type="molecule type" value="Genomic_DNA"/>
</dbReference>
<sequence>MLLAALSGPASPPVLGSLARLFAGENVPAGVEGNVQDGAAATTAALGVEWGTLLTVLVAFAVGATLVYAALQLARGVLRRRPAFQHGAARLSAPAAVAAGFLAARIWLGVMAEEQTWYRPASFLLLIAVAAAGAWAAWRLVGVIEEGILGRYQETGVEHRRERRIRTQTILIRRILNAVIVVVAIAVVLLGVPEVRSLGAGLLASAGVISVIAGLAVQSTLTNVFAGFQLAFTDAIRVGDVVDMEGVFGTVEEITLSNVVLKLWDGRRMVYPSSHFTTQPFENWTRVGTEVSGVVELDVDWRVPMPALRERLTQLLDSTDLWDGRESSMQVTDAIGGTVRIRAVVSARNSGDLWDLRCLVREDLVTFLRSEHPEAIVVQRVAERLPAHDDAAPASEGSDAGARGADPTGEPGPDGSGVAAREPRPRTAELPRVEGGEPRPDTVTTPLTRVDDHAGLYTGSITAVQRNRELAGPGEEAFAERRAQQAKQAAEAATADEAGRRSGAGSHADGLLDDAVTRRRQDDED</sequence>
<dbReference type="Gene3D" id="2.30.30.60">
    <property type="match status" value="1"/>
</dbReference>
<dbReference type="InterPro" id="IPR006685">
    <property type="entry name" value="MscS_channel_2nd"/>
</dbReference>
<dbReference type="RefSeq" id="WP_221433004.1">
    <property type="nucleotide sequence ID" value="NZ_BAABAG010000006.1"/>
</dbReference>
<dbReference type="GO" id="GO:0016020">
    <property type="term" value="C:membrane"/>
    <property type="evidence" value="ECO:0007669"/>
    <property type="project" value="UniProtKB-SubCell"/>
</dbReference>